<dbReference type="PROSITE" id="PS50893">
    <property type="entry name" value="ABC_TRANSPORTER_2"/>
    <property type="match status" value="1"/>
</dbReference>
<feature type="transmembrane region" description="Helical" evidence="22">
    <location>
        <begin position="206"/>
        <end position="229"/>
    </location>
</feature>
<feature type="domain" description="ABC transporter" evidence="23">
    <location>
        <begin position="524"/>
        <end position="747"/>
    </location>
</feature>
<evidence type="ECO:0000256" key="14">
    <source>
        <dbReference type="ARBA" id="ARBA00055204"/>
    </source>
</evidence>
<dbReference type="OMA" id="CRLYEPQ"/>
<keyword evidence="4 22" id="KW-0812">Transmembrane</keyword>
<keyword evidence="26" id="KW-1185">Reference proteome</keyword>
<feature type="transmembrane region" description="Helical" evidence="22">
    <location>
        <begin position="50"/>
        <end position="70"/>
    </location>
</feature>
<evidence type="ECO:0000256" key="10">
    <source>
        <dbReference type="ARBA" id="ARBA00022989"/>
    </source>
</evidence>
<dbReference type="GO" id="GO:0015421">
    <property type="term" value="F:ABC-type oligopeptide transporter activity"/>
    <property type="evidence" value="ECO:0007669"/>
    <property type="project" value="UniProtKB-EC"/>
</dbReference>
<evidence type="ECO:0000256" key="16">
    <source>
        <dbReference type="ARBA" id="ARBA00066336"/>
    </source>
</evidence>
<dbReference type="Pfam" id="PF00005">
    <property type="entry name" value="ABC_tran"/>
    <property type="match status" value="1"/>
</dbReference>
<evidence type="ECO:0000256" key="4">
    <source>
        <dbReference type="ARBA" id="ARBA00022692"/>
    </source>
</evidence>
<evidence type="ECO:0000256" key="18">
    <source>
        <dbReference type="ARBA" id="ARBA00079330"/>
    </source>
</evidence>
<protein>
    <recommendedName>
        <fullName evidence="17">ABC-type oligopeptide transporter ABCB9</fullName>
        <ecNumber evidence="16">7.4.2.6</ecNumber>
    </recommendedName>
    <alternativeName>
        <fullName evidence="20">ATP-binding cassette sub-family B member 9</fullName>
    </alternativeName>
    <alternativeName>
        <fullName evidence="19">ATP-binding cassette transporter 9</fullName>
    </alternativeName>
    <alternativeName>
        <fullName evidence="18">TAP-like protein</fullName>
    </alternativeName>
</protein>
<dbReference type="PROSITE" id="PS50929">
    <property type="entry name" value="ABC_TM1F"/>
    <property type="match status" value="1"/>
</dbReference>
<dbReference type="FunFam" id="1.20.1560.10:FF:000031">
    <property type="entry name" value="ATP-binding cassette sub-family B member 9"/>
    <property type="match status" value="1"/>
</dbReference>
<dbReference type="GO" id="GO:0016887">
    <property type="term" value="F:ATP hydrolysis activity"/>
    <property type="evidence" value="ECO:0007669"/>
    <property type="project" value="InterPro"/>
</dbReference>
<dbReference type="Proteomes" id="UP000261620">
    <property type="component" value="Unplaced"/>
</dbReference>
<dbReference type="EC" id="7.4.2.6" evidence="16"/>
<dbReference type="STRING" id="94237.ENSMMOP00000016607"/>
<feature type="transmembrane region" description="Helical" evidence="22">
    <location>
        <begin position="249"/>
        <end position="275"/>
    </location>
</feature>
<evidence type="ECO:0000313" key="25">
    <source>
        <dbReference type="Ensembl" id="ENSMMOP00000016607.1"/>
    </source>
</evidence>
<reference evidence="25" key="1">
    <citation type="submission" date="2025-08" db="UniProtKB">
        <authorList>
            <consortium name="Ensembl"/>
        </authorList>
    </citation>
    <scope>IDENTIFICATION</scope>
</reference>
<dbReference type="SUPFAM" id="SSF52540">
    <property type="entry name" value="P-loop containing nucleoside triphosphate hydrolases"/>
    <property type="match status" value="1"/>
</dbReference>
<evidence type="ECO:0000256" key="3">
    <source>
        <dbReference type="ARBA" id="ARBA00022448"/>
    </source>
</evidence>
<dbReference type="GO" id="GO:0005524">
    <property type="term" value="F:ATP binding"/>
    <property type="evidence" value="ECO:0007669"/>
    <property type="project" value="UniProtKB-KW"/>
</dbReference>
<dbReference type="GO" id="GO:0015031">
    <property type="term" value="P:protein transport"/>
    <property type="evidence" value="ECO:0007669"/>
    <property type="project" value="UniProtKB-KW"/>
</dbReference>
<keyword evidence="9" id="KW-1278">Translocase</keyword>
<dbReference type="InterPro" id="IPR039421">
    <property type="entry name" value="Type_1_exporter"/>
</dbReference>
<feature type="transmembrane region" description="Helical" evidence="22">
    <location>
        <begin position="82"/>
        <end position="103"/>
    </location>
</feature>
<reference evidence="25" key="2">
    <citation type="submission" date="2025-09" db="UniProtKB">
        <authorList>
            <consortium name="Ensembl"/>
        </authorList>
    </citation>
    <scope>IDENTIFICATION</scope>
</reference>
<dbReference type="PANTHER" id="PTHR43394">
    <property type="entry name" value="ATP-DEPENDENT PERMEASE MDL1, MITOCHONDRIAL"/>
    <property type="match status" value="1"/>
</dbReference>
<feature type="transmembrane region" description="Helical" evidence="22">
    <location>
        <begin position="115"/>
        <end position="137"/>
    </location>
</feature>
<dbReference type="InterPro" id="IPR027417">
    <property type="entry name" value="P-loop_NTPase"/>
</dbReference>
<comment type="subcellular location">
    <subcellularLocation>
        <location evidence="1">Lysosome membrane</location>
        <topology evidence="1">Multi-pass membrane protein</topology>
    </subcellularLocation>
</comment>
<comment type="function">
    <text evidence="14">ATP-dependent low-affinity peptide transporter which translocates a broad spectrum of peptides from the cytosol to the lysosomal lumen for degradation. Displays a broad peptide length specificity from 6-mer up to at least 59-mer peptides with an optimum of 23-mers. Binds and transports smaller and larger peptides with the same affinity. Favors positively charged, aromatic or hydrophobic residues in the N- and C-terminal positions whereas negatively charged residues as well as asparagine and methionine are not favored.</text>
</comment>
<comment type="subunit">
    <text evidence="15">Homodimer. Interacts (via TMD0 region) with LAMP1; this interaction strongly stabilizes ABCB9 and protects ABCB9 against lysosomal degradation. Interacts (via TMD0 region) with LAMP2 (isoform LAMP-2B). Interacts (via TMD0) with YIF1B; this interaction allows (but is not essential) the ER-to-Golgi trafficking and strongly depends on a salt bridge within TMD0.</text>
</comment>
<dbReference type="Gene3D" id="1.20.1560.10">
    <property type="entry name" value="ABC transporter type 1, transmembrane domain"/>
    <property type="match status" value="1"/>
</dbReference>
<keyword evidence="7" id="KW-0571">Peptide transport</keyword>
<evidence type="ECO:0000256" key="11">
    <source>
        <dbReference type="ARBA" id="ARBA00023136"/>
    </source>
</evidence>
<keyword evidence="10 22" id="KW-1133">Transmembrane helix</keyword>
<feature type="compositionally biased region" description="Basic and acidic residues" evidence="21">
    <location>
        <begin position="152"/>
        <end position="161"/>
    </location>
</feature>
<evidence type="ECO:0000313" key="26">
    <source>
        <dbReference type="Proteomes" id="UP000261620"/>
    </source>
</evidence>
<feature type="transmembrane region" description="Helical" evidence="22">
    <location>
        <begin position="348"/>
        <end position="367"/>
    </location>
</feature>
<dbReference type="Gene3D" id="3.40.50.300">
    <property type="entry name" value="P-loop containing nucleotide triphosphate hydrolases"/>
    <property type="match status" value="1"/>
</dbReference>
<keyword evidence="3" id="KW-0813">Transport</keyword>
<evidence type="ECO:0000256" key="1">
    <source>
        <dbReference type="ARBA" id="ARBA00004155"/>
    </source>
</evidence>
<keyword evidence="8" id="KW-0653">Protein transport</keyword>
<keyword evidence="6" id="KW-0067">ATP-binding</keyword>
<comment type="catalytic activity">
    <reaction evidence="13">
        <text>a [oligopeptide](in) + ATP + H2O = a [oligopeptide](out) + ADP + phosphate + H(+)</text>
        <dbReference type="Rhea" id="RHEA:14429"/>
        <dbReference type="Rhea" id="RHEA-COMP:10531"/>
        <dbReference type="ChEBI" id="CHEBI:15377"/>
        <dbReference type="ChEBI" id="CHEBI:15378"/>
        <dbReference type="ChEBI" id="CHEBI:30616"/>
        <dbReference type="ChEBI" id="CHEBI:43474"/>
        <dbReference type="ChEBI" id="CHEBI:83228"/>
        <dbReference type="ChEBI" id="CHEBI:456216"/>
        <dbReference type="EC" id="7.4.2.6"/>
    </reaction>
    <physiologicalReaction direction="left-to-right" evidence="13">
        <dbReference type="Rhea" id="RHEA:14430"/>
    </physiologicalReaction>
</comment>
<keyword evidence="12" id="KW-0458">Lysosome</keyword>
<evidence type="ECO:0000256" key="17">
    <source>
        <dbReference type="ARBA" id="ARBA00068474"/>
    </source>
</evidence>
<evidence type="ECO:0000256" key="22">
    <source>
        <dbReference type="SAM" id="Phobius"/>
    </source>
</evidence>
<evidence type="ECO:0000256" key="9">
    <source>
        <dbReference type="ARBA" id="ARBA00022967"/>
    </source>
</evidence>
<feature type="domain" description="ABC transmembrane type-1" evidence="24">
    <location>
        <begin position="210"/>
        <end position="491"/>
    </location>
</feature>
<dbReference type="SUPFAM" id="SSF90123">
    <property type="entry name" value="ABC transporter transmembrane region"/>
    <property type="match status" value="1"/>
</dbReference>
<evidence type="ECO:0000256" key="7">
    <source>
        <dbReference type="ARBA" id="ARBA00022856"/>
    </source>
</evidence>
<name>A0A3Q3WVV6_MOLML</name>
<dbReference type="FunFam" id="3.40.50.300:FF:000140">
    <property type="entry name" value="Lipid A export ATP-binding/permease protein MsbA"/>
    <property type="match status" value="1"/>
</dbReference>
<dbReference type="InterPro" id="IPR036640">
    <property type="entry name" value="ABC1_TM_sf"/>
</dbReference>
<dbReference type="PROSITE" id="PS00211">
    <property type="entry name" value="ABC_TRANSPORTER_1"/>
    <property type="match status" value="1"/>
</dbReference>
<evidence type="ECO:0000256" key="21">
    <source>
        <dbReference type="SAM" id="MobiDB-lite"/>
    </source>
</evidence>
<evidence type="ECO:0000256" key="13">
    <source>
        <dbReference type="ARBA" id="ARBA00052205"/>
    </source>
</evidence>
<dbReference type="InterPro" id="IPR003439">
    <property type="entry name" value="ABC_transporter-like_ATP-bd"/>
</dbReference>
<keyword evidence="11 22" id="KW-0472">Membrane</keyword>
<dbReference type="InterPro" id="IPR017871">
    <property type="entry name" value="ABC_transporter-like_CS"/>
</dbReference>
<dbReference type="PIRSF" id="PIRSF002773">
    <property type="entry name" value="ABC_prm/ATPase_B"/>
    <property type="match status" value="1"/>
</dbReference>
<organism evidence="25 26">
    <name type="scientific">Mola mola</name>
    <name type="common">Ocean sunfish</name>
    <name type="synonym">Tetraodon mola</name>
    <dbReference type="NCBI Taxonomy" id="94237"/>
    <lineage>
        <taxon>Eukaryota</taxon>
        <taxon>Metazoa</taxon>
        <taxon>Chordata</taxon>
        <taxon>Craniata</taxon>
        <taxon>Vertebrata</taxon>
        <taxon>Euteleostomi</taxon>
        <taxon>Actinopterygii</taxon>
        <taxon>Neopterygii</taxon>
        <taxon>Teleostei</taxon>
        <taxon>Neoteleostei</taxon>
        <taxon>Acanthomorphata</taxon>
        <taxon>Eupercaria</taxon>
        <taxon>Tetraodontiformes</taxon>
        <taxon>Molidae</taxon>
        <taxon>Mola</taxon>
    </lineage>
</organism>
<feature type="region of interest" description="Disordered" evidence="21">
    <location>
        <begin position="144"/>
        <end position="189"/>
    </location>
</feature>
<keyword evidence="5" id="KW-0547">Nucleotide-binding</keyword>
<dbReference type="Ensembl" id="ENSMMOT00000016881.1">
    <property type="protein sequence ID" value="ENSMMOP00000016607.1"/>
    <property type="gene ID" value="ENSMMOG00000012650.1"/>
</dbReference>
<evidence type="ECO:0000259" key="23">
    <source>
        <dbReference type="PROSITE" id="PS50893"/>
    </source>
</evidence>
<feature type="compositionally biased region" description="Basic and acidic residues" evidence="21">
    <location>
        <begin position="171"/>
        <end position="185"/>
    </location>
</feature>
<proteinExistence type="inferred from homology"/>
<dbReference type="Pfam" id="PF00664">
    <property type="entry name" value="ABC_membrane"/>
    <property type="match status" value="1"/>
</dbReference>
<evidence type="ECO:0000256" key="15">
    <source>
        <dbReference type="ARBA" id="ARBA00062472"/>
    </source>
</evidence>
<feature type="region of interest" description="Disordered" evidence="21">
    <location>
        <begin position="761"/>
        <end position="784"/>
    </location>
</feature>
<evidence type="ECO:0000256" key="19">
    <source>
        <dbReference type="ARBA" id="ARBA00083142"/>
    </source>
</evidence>
<evidence type="ECO:0000256" key="8">
    <source>
        <dbReference type="ARBA" id="ARBA00022927"/>
    </source>
</evidence>
<dbReference type="PANTHER" id="PTHR43394:SF21">
    <property type="entry name" value="ATP BINDING CASSETTE SUBFAMILY B MEMBER 9"/>
    <property type="match status" value="1"/>
</dbReference>
<evidence type="ECO:0000256" key="20">
    <source>
        <dbReference type="ARBA" id="ARBA00084061"/>
    </source>
</evidence>
<evidence type="ECO:0000256" key="6">
    <source>
        <dbReference type="ARBA" id="ARBA00022840"/>
    </source>
</evidence>
<evidence type="ECO:0000256" key="5">
    <source>
        <dbReference type="ARBA" id="ARBA00022741"/>
    </source>
</evidence>
<accession>A0A3Q3WVV6</accession>
<evidence type="ECO:0000259" key="24">
    <source>
        <dbReference type="PROSITE" id="PS50929"/>
    </source>
</evidence>
<dbReference type="GO" id="GO:0005765">
    <property type="term" value="C:lysosomal membrane"/>
    <property type="evidence" value="ECO:0007669"/>
    <property type="project" value="UniProtKB-SubCell"/>
</dbReference>
<dbReference type="AlphaFoldDB" id="A0A3Q3WVV6"/>
<dbReference type="SMART" id="SM00382">
    <property type="entry name" value="AAA"/>
    <property type="match status" value="1"/>
</dbReference>
<dbReference type="InterPro" id="IPR003593">
    <property type="entry name" value="AAA+_ATPase"/>
</dbReference>
<sequence length="784" mass="85873">MDIRVAVSCSALYILVDMVVTTVIYTHGSNLSIFKKDLLNFTVSRSVVDLWGAVLLRVALLLGACVGVSWNREDGPPRVAKLTSLVVFLCLIIITYTLAKLLMLTDMGPLTQQPWVLSLICWTFASTLGVLLPWSLLGKETKLAGSHNRRGGSAEDTEKLVESAGEEEDASSEREKSGGEGKQEKQQTSSSATLGRLLSYCRKDGGLLSVAVLFLLISAVCEVFIPLYYGKAIDSIVVHQSMEYLVQPVLTLSGLALASSFAMGIRGGVFTLTFARLNLRLRNHLFRTLMRQEIGFFDENHTGDIISRLSADTTQVSDLISQNVNIFLRSSIKAVGDFIFMCRMSWKLTLVTVMGFPFITFVSVLYGEYYKKLTKEVQTTLAEANKVAEESISSMRTVRSFANECGEADSYYSKLLLMFQLNKKQALAYACYMWSSSITQLGMEVAIIYYGGYLVVTKQMTSGGLISFFIYVLELAESLENIASVYTGLMQGVGAAEKVFEYLDRKPEHPADGTEAPDACTGLVEFKDVTFSYPSRPDANVLQGVSFTVQPGKVTALVGPSGSGKSSCVSLLENFYRPQQGQVLLDGKPVHTLRHDYLHSKVALVGQEPVLFARSVEENITYGLGDTPMEAVIHTATKANAHDFITDLPKGYQTSVGEKGTHLSGGQKQRVAVARALIRNPRVLILDEATSALDAESEHIVSENPPALITVEKADNIIVIERGRVAEQGSHSELMASGGLYSKLVQKQLLGIETRAEVLNPRQEPRLGGARQRRRQSNSSSNST</sequence>
<dbReference type="InterPro" id="IPR011527">
    <property type="entry name" value="ABC1_TM_dom"/>
</dbReference>
<feature type="transmembrane region" description="Helical" evidence="22">
    <location>
        <begin position="12"/>
        <end position="30"/>
    </location>
</feature>
<evidence type="ECO:0000256" key="2">
    <source>
        <dbReference type="ARBA" id="ARBA00006493"/>
    </source>
</evidence>
<comment type="similarity">
    <text evidence="2">Belongs to the ABC transporter superfamily. ABCB family. MHC peptide exporter (TC 3.A.1.209) subfamily.</text>
</comment>
<evidence type="ECO:0000256" key="12">
    <source>
        <dbReference type="ARBA" id="ARBA00023228"/>
    </source>
</evidence>